<feature type="compositionally biased region" description="Polar residues" evidence="1">
    <location>
        <begin position="646"/>
        <end position="658"/>
    </location>
</feature>
<feature type="region of interest" description="Disordered" evidence="1">
    <location>
        <begin position="336"/>
        <end position="545"/>
    </location>
</feature>
<feature type="compositionally biased region" description="Basic and acidic residues" evidence="1">
    <location>
        <begin position="69"/>
        <end position="83"/>
    </location>
</feature>
<feature type="compositionally biased region" description="Basic and acidic residues" evidence="1">
    <location>
        <begin position="428"/>
        <end position="448"/>
    </location>
</feature>
<feature type="compositionally biased region" description="Basic residues" evidence="1">
    <location>
        <begin position="671"/>
        <end position="683"/>
    </location>
</feature>
<comment type="caution">
    <text evidence="2">The sequence shown here is derived from an EMBL/GenBank/DDBJ whole genome shotgun (WGS) entry which is preliminary data.</text>
</comment>
<proteinExistence type="predicted"/>
<feature type="region of interest" description="Disordered" evidence="1">
    <location>
        <begin position="147"/>
        <end position="192"/>
    </location>
</feature>
<feature type="compositionally biased region" description="Basic and acidic residues" evidence="1">
    <location>
        <begin position="350"/>
        <end position="362"/>
    </location>
</feature>
<feature type="compositionally biased region" description="Basic and acidic residues" evidence="1">
    <location>
        <begin position="502"/>
        <end position="513"/>
    </location>
</feature>
<evidence type="ECO:0000313" key="3">
    <source>
        <dbReference type="Proteomes" id="UP001140453"/>
    </source>
</evidence>
<feature type="region of interest" description="Disordered" evidence="1">
    <location>
        <begin position="1"/>
        <end position="131"/>
    </location>
</feature>
<gene>
    <name evidence="2" type="ORF">N0V93_003499</name>
</gene>
<feature type="region of interest" description="Disordered" evidence="1">
    <location>
        <begin position="564"/>
        <end position="610"/>
    </location>
</feature>
<feature type="compositionally biased region" description="Low complexity" evidence="1">
    <location>
        <begin position="19"/>
        <end position="36"/>
    </location>
</feature>
<feature type="region of interest" description="Disordered" evidence="1">
    <location>
        <begin position="219"/>
        <end position="285"/>
    </location>
</feature>
<evidence type="ECO:0000313" key="2">
    <source>
        <dbReference type="EMBL" id="KAJ4394282.1"/>
    </source>
</evidence>
<feature type="region of interest" description="Disordered" evidence="1">
    <location>
        <begin position="983"/>
        <end position="1019"/>
    </location>
</feature>
<dbReference type="Proteomes" id="UP001140453">
    <property type="component" value="Unassembled WGS sequence"/>
</dbReference>
<reference evidence="2" key="1">
    <citation type="submission" date="2022-10" db="EMBL/GenBank/DDBJ databases">
        <title>Tapping the CABI collections for fungal endophytes: first genome assemblies for Collariella, Neodidymelliopsis, Ascochyta clinopodiicola, Didymella pomorum, Didymosphaeria variabile, Neocosmospora piperis and Neocucurbitaria cava.</title>
        <authorList>
            <person name="Hill R."/>
        </authorList>
    </citation>
    <scope>NUCLEOTIDE SEQUENCE</scope>
    <source>
        <strain evidence="2">IMI 355082</strain>
    </source>
</reference>
<dbReference type="AlphaFoldDB" id="A0A9W8Z0J4"/>
<feature type="compositionally biased region" description="Basic and acidic residues" evidence="1">
    <location>
        <begin position="659"/>
        <end position="669"/>
    </location>
</feature>
<sequence>MATNSHTKKPSSGSVIDLASTSPSRIPRAASRASAPRTREPMSLAQALQHAADRHRVAQGSPSPAPRPSRQEPARPATSEHRPLVNMFPDKPIDLGRFGKRPRREAKLGSRDSFGSSSRNDGDTDDEFERKMRKFEADEKVFETLLKEERNGPFAQRKLGGPITRPASARGSADRARNGNYEEPRPTWGDTGYARQYTDYYRRFQDAPDEAAEHYQFLTGTGQGSQKKPYHQISAMSTEPHSTAPPVRPATTGPLNTGYSWQVDDDFTAGDMQGSTSPPVGFGRTNTRLDELKQLEIDAERQHPLSSKRSFLQRTNTKLDEIARLEKEAMLRYPVTNVEETETSPVDDVLNFKEPLESEGTRPWKGGPTTRLLSTSEDQRNGYTEAPDVPAGSNQHGSPKSKIVPQDNGINGREEEKLADKPVTVHNGDYRNESVKNHDHHETNDDAPARPQAQPSLAKDDPQDLLRRLARASSKSPSPRPAQSHVARKAQEEDIAEVATNSEDKVASEDKFLRAPKPTVGFSGISRSSSTNSISSKTSAMSGDPTARLAAEAKLFALDNYSERGSLRAPSPVPEIGTEVKANNEATSENDDETPRPKKFIDPVTAPTPVVPGAFIQTPAPTKIAQDAEEKVEASSSMFKPPEKAITQTRDLSTSPRASKSDIQRETGRQRLGHNTRRTKSASRHCSPVKNSAKPPTVKDDLRQIYQRNNIDDSELDDLTDVIMTTENPEEVVEILKTEVPNLEGDTKGLPIDEQLKKMNGMSEALKTGLAGIRNAKRGIERLETQVSRPGKPARNLVPNQPAFSMDTGMSAQQSNVYTYIQVPVPRLYRTEPRLRPTLFGLFVLLLACWQLYWAVEGIFYDQWGKQQFCYRGVPCRWDMDDPEYGYVIPVKLDEWITGGAIRPHAARWLEEARDGWADIEDWLTNTDIRQIHHQAIRDPVKKEQYWRRIEKKGLFPEWNPAPWVMPQIEIWDREAEAREEAEARAAMGYDIDDRDDPANDSMDKDQPISGGETVGWLR</sequence>
<feature type="compositionally biased region" description="Basic and acidic residues" evidence="1">
    <location>
        <begin position="172"/>
        <end position="185"/>
    </location>
</feature>
<keyword evidence="3" id="KW-1185">Reference proteome</keyword>
<feature type="compositionally biased region" description="Low complexity" evidence="1">
    <location>
        <begin position="523"/>
        <end position="542"/>
    </location>
</feature>
<feature type="compositionally biased region" description="Polar residues" evidence="1">
    <location>
        <begin position="1"/>
        <end position="14"/>
    </location>
</feature>
<dbReference type="OrthoDB" id="3439035at2759"/>
<feature type="region of interest" description="Disordered" evidence="1">
    <location>
        <begin position="624"/>
        <end position="697"/>
    </location>
</feature>
<protein>
    <submittedName>
        <fullName evidence="2">Uncharacterized protein</fullName>
    </submittedName>
</protein>
<feature type="compositionally biased region" description="Basic and acidic residues" evidence="1">
    <location>
        <begin position="458"/>
        <end position="467"/>
    </location>
</feature>
<evidence type="ECO:0000256" key="1">
    <source>
        <dbReference type="SAM" id="MobiDB-lite"/>
    </source>
</evidence>
<organism evidence="2 3">
    <name type="scientific">Gnomoniopsis smithogilvyi</name>
    <dbReference type="NCBI Taxonomy" id="1191159"/>
    <lineage>
        <taxon>Eukaryota</taxon>
        <taxon>Fungi</taxon>
        <taxon>Dikarya</taxon>
        <taxon>Ascomycota</taxon>
        <taxon>Pezizomycotina</taxon>
        <taxon>Sordariomycetes</taxon>
        <taxon>Sordariomycetidae</taxon>
        <taxon>Diaporthales</taxon>
        <taxon>Gnomoniaceae</taxon>
        <taxon>Gnomoniopsis</taxon>
    </lineage>
</organism>
<accession>A0A9W8Z0J4</accession>
<dbReference type="EMBL" id="JAPEVB010000002">
    <property type="protein sequence ID" value="KAJ4394282.1"/>
    <property type="molecule type" value="Genomic_DNA"/>
</dbReference>
<name>A0A9W8Z0J4_9PEZI</name>